<feature type="transmembrane region" description="Helical" evidence="2">
    <location>
        <begin position="218"/>
        <end position="239"/>
    </location>
</feature>
<dbReference type="InterPro" id="IPR019286">
    <property type="entry name" value="DUF2339_TM"/>
</dbReference>
<dbReference type="Pfam" id="PF10101">
    <property type="entry name" value="DUF2339"/>
    <property type="match status" value="1"/>
</dbReference>
<organism evidence="3 4">
    <name type="scientific">Janibacter melonis</name>
    <dbReference type="NCBI Taxonomy" id="262209"/>
    <lineage>
        <taxon>Bacteria</taxon>
        <taxon>Bacillati</taxon>
        <taxon>Actinomycetota</taxon>
        <taxon>Actinomycetes</taxon>
        <taxon>Micrococcales</taxon>
        <taxon>Intrasporangiaceae</taxon>
        <taxon>Janibacter</taxon>
    </lineage>
</organism>
<dbReference type="RefSeq" id="WP_163562417.1">
    <property type="nucleotide sequence ID" value="NZ_CP044548.2"/>
</dbReference>
<dbReference type="Proteomes" id="UP000271708">
    <property type="component" value="Chromosome"/>
</dbReference>
<feature type="transmembrane region" description="Helical" evidence="2">
    <location>
        <begin position="640"/>
        <end position="658"/>
    </location>
</feature>
<dbReference type="PANTHER" id="PTHR38434">
    <property type="entry name" value="BLL2549 PROTEIN"/>
    <property type="match status" value="1"/>
</dbReference>
<feature type="transmembrane region" description="Helical" evidence="2">
    <location>
        <begin position="162"/>
        <end position="185"/>
    </location>
</feature>
<feature type="transmembrane region" description="Helical" evidence="2">
    <location>
        <begin position="514"/>
        <end position="535"/>
    </location>
</feature>
<dbReference type="AlphaFoldDB" id="A0A5P8FPK3"/>
<accession>A0A5P8FPK3</accession>
<feature type="compositionally biased region" description="Low complexity" evidence="1">
    <location>
        <begin position="60"/>
        <end position="73"/>
    </location>
</feature>
<keyword evidence="2" id="KW-0472">Membrane</keyword>
<evidence type="ECO:0000256" key="1">
    <source>
        <dbReference type="SAM" id="MobiDB-lite"/>
    </source>
</evidence>
<feature type="transmembrane region" description="Helical" evidence="2">
    <location>
        <begin position="191"/>
        <end position="211"/>
    </location>
</feature>
<evidence type="ECO:0000313" key="4">
    <source>
        <dbReference type="Proteomes" id="UP000271708"/>
    </source>
</evidence>
<feature type="transmembrane region" description="Helical" evidence="2">
    <location>
        <begin position="478"/>
        <end position="494"/>
    </location>
</feature>
<feature type="transmembrane region" description="Helical" evidence="2">
    <location>
        <begin position="345"/>
        <end position="365"/>
    </location>
</feature>
<evidence type="ECO:0000313" key="3">
    <source>
        <dbReference type="EMBL" id="QFQ31053.2"/>
    </source>
</evidence>
<feature type="transmembrane region" description="Helical" evidence="2">
    <location>
        <begin position="245"/>
        <end position="266"/>
    </location>
</feature>
<keyword evidence="2" id="KW-1133">Transmembrane helix</keyword>
<feature type="transmembrane region" description="Helical" evidence="2">
    <location>
        <begin position="273"/>
        <end position="289"/>
    </location>
</feature>
<feature type="transmembrane region" description="Helical" evidence="2">
    <location>
        <begin position="576"/>
        <end position="598"/>
    </location>
</feature>
<feature type="transmembrane region" description="Helical" evidence="2">
    <location>
        <begin position="453"/>
        <end position="471"/>
    </location>
</feature>
<feature type="transmembrane region" description="Helical" evidence="2">
    <location>
        <begin position="544"/>
        <end position="564"/>
    </location>
</feature>
<feature type="transmembrane region" description="Helical" evidence="2">
    <location>
        <begin position="610"/>
        <end position="628"/>
    </location>
</feature>
<sequence length="684" mass="67557">MSIPPRTSGYRDELSTLEDEFAEAMSQLYRVGNHLARVRVALERDAGAEGVSAPPPVAAPVPSSGPVVTTAPAGPAPAPRTTPAGAVPAPPQAPEPVRVGAPVAGAAPAPAAAAPAAAAPATAAPAAPPRGPVTAPPAPPASPFAPAPLEPWWQREGVVARLLAVVGAGITLIGVAFLLAIAIQAGIFGPLARVLSGAVLSAALLGAAAVVRRRQESPVGALGLAATGVAAAYLDVLAVTRIYDWVPAALGLVVAGLLAAGGLVIARAWRSQLLAVLVVVGVAVLAPVVGGSEVLLVGAFLLTLTIASYPAQVGRSWPALEVARVVPTTLYAVVAVAAQDDGHEGTLMALVLALFVLATTLAPLVRGLGTRAGLPAPLAALALVAALPALLAGGTEDRPVAVVVLLVLAAAHLVAAWVGPVAGVPALSRLRELSLVVAALALLLLATRGPGESFVPLALLVVAVGWVAAAAGLRSTSVGVVALPVALLALLPATRHLPALVSRSQADRVDAVHVLEAVCVVVLLALVALALRALVPGSPEASRVAVCAAALALPLPLVLGGSVLGRAAGLGDDPAASGFLVGHALATVVWMALAAGLLVRGLGRSEDAGVSVLAGLGLAATAVVKLLFFDLSALDGLPRVLSFIVAGVLLLAMGAGYASALERARRARGAVENPAAQGPPAPTV</sequence>
<name>A0A5P8FPK3_9MICO</name>
<feature type="region of interest" description="Disordered" evidence="1">
    <location>
        <begin position="49"/>
        <end position="101"/>
    </location>
</feature>
<feature type="region of interest" description="Disordered" evidence="1">
    <location>
        <begin position="122"/>
        <end position="142"/>
    </location>
</feature>
<reference evidence="3 4" key="1">
    <citation type="submission" date="2019-09" db="EMBL/GenBank/DDBJ databases">
        <title>Complete Genome Sequence of Janibacter melonis M714 with both human health impact and industrial applications.</title>
        <authorList>
            <person name="Jin M."/>
            <person name="Zhao Q.R."/>
        </authorList>
    </citation>
    <scope>NUCLEOTIDE SEQUENCE [LARGE SCALE GENOMIC DNA]</scope>
    <source>
        <strain evidence="3 4">M714</strain>
    </source>
</reference>
<proteinExistence type="predicted"/>
<feature type="transmembrane region" description="Helical" evidence="2">
    <location>
        <begin position="372"/>
        <end position="393"/>
    </location>
</feature>
<gene>
    <name evidence="3" type="ORF">EEW87_013170</name>
</gene>
<dbReference type="PANTHER" id="PTHR38434:SF1">
    <property type="entry name" value="BLL2549 PROTEIN"/>
    <property type="match status" value="1"/>
</dbReference>
<dbReference type="GeneID" id="59162131"/>
<dbReference type="KEGG" id="jme:EEW87_013170"/>
<dbReference type="EMBL" id="CP044548">
    <property type="protein sequence ID" value="QFQ31053.2"/>
    <property type="molecule type" value="Genomic_DNA"/>
</dbReference>
<feature type="compositionally biased region" description="Pro residues" evidence="1">
    <location>
        <begin position="126"/>
        <end position="142"/>
    </location>
</feature>
<feature type="transmembrane region" description="Helical" evidence="2">
    <location>
        <begin position="430"/>
        <end position="447"/>
    </location>
</feature>
<feature type="transmembrane region" description="Helical" evidence="2">
    <location>
        <begin position="399"/>
        <end position="418"/>
    </location>
</feature>
<evidence type="ECO:0000256" key="2">
    <source>
        <dbReference type="SAM" id="Phobius"/>
    </source>
</evidence>
<protein>
    <submittedName>
        <fullName evidence="3">DUF2339 domain-containing protein</fullName>
    </submittedName>
</protein>
<keyword evidence="2" id="KW-0812">Transmembrane</keyword>